<dbReference type="GeneID" id="62197234"/>
<dbReference type="AlphaFoldDB" id="A0A875S8A3"/>
<feature type="domain" description="C3H1-type" evidence="7">
    <location>
        <begin position="63"/>
        <end position="90"/>
    </location>
</feature>
<dbReference type="PANTHER" id="PTHR11224:SF10">
    <property type="entry name" value="IP09428P-RELATED"/>
    <property type="match status" value="1"/>
</dbReference>
<evidence type="ECO:0000259" key="7">
    <source>
        <dbReference type="PROSITE" id="PS50103"/>
    </source>
</evidence>
<dbReference type="PROSITE" id="PS50103">
    <property type="entry name" value="ZF_C3H1"/>
    <property type="match status" value="2"/>
</dbReference>
<evidence type="ECO:0000313" key="8">
    <source>
        <dbReference type="EMBL" id="QPG76445.1"/>
    </source>
</evidence>
<evidence type="ECO:0000256" key="5">
    <source>
        <dbReference type="PROSITE-ProRule" id="PRU00723"/>
    </source>
</evidence>
<feature type="domain" description="C3H1-type" evidence="7">
    <location>
        <begin position="34"/>
        <end position="61"/>
    </location>
</feature>
<dbReference type="Pfam" id="PF00642">
    <property type="entry name" value="zf-CCCH"/>
    <property type="match status" value="1"/>
</dbReference>
<dbReference type="GO" id="GO:0008270">
    <property type="term" value="F:zinc ion binding"/>
    <property type="evidence" value="ECO:0007669"/>
    <property type="project" value="UniProtKB-KW"/>
</dbReference>
<dbReference type="OrthoDB" id="411372at2759"/>
<reference evidence="8" key="1">
    <citation type="submission" date="2020-10" db="EMBL/GenBank/DDBJ databases">
        <authorList>
            <person name="Roach M.J.R."/>
        </authorList>
    </citation>
    <scope>NUCLEOTIDE SEQUENCE</scope>
    <source>
        <strain evidence="8">CBS 1945</strain>
    </source>
</reference>
<organism evidence="8 9">
    <name type="scientific">Eeniella nana</name>
    <name type="common">Yeast</name>
    <name type="synonym">Brettanomyces nanus</name>
    <dbReference type="NCBI Taxonomy" id="13502"/>
    <lineage>
        <taxon>Eukaryota</taxon>
        <taxon>Fungi</taxon>
        <taxon>Dikarya</taxon>
        <taxon>Ascomycota</taxon>
        <taxon>Saccharomycotina</taxon>
        <taxon>Pichiomycetes</taxon>
        <taxon>Pichiales</taxon>
        <taxon>Pichiaceae</taxon>
        <taxon>Brettanomyces</taxon>
    </lineage>
</organism>
<evidence type="ECO:0000313" key="9">
    <source>
        <dbReference type="Proteomes" id="UP000662931"/>
    </source>
</evidence>
<keyword evidence="2" id="KW-0677">Repeat</keyword>
<dbReference type="SMART" id="SM00356">
    <property type="entry name" value="ZnF_C3H1"/>
    <property type="match status" value="2"/>
</dbReference>
<dbReference type="Gene3D" id="4.10.1000.10">
    <property type="entry name" value="Zinc finger, CCCH-type"/>
    <property type="match status" value="1"/>
</dbReference>
<evidence type="ECO:0000256" key="2">
    <source>
        <dbReference type="ARBA" id="ARBA00022737"/>
    </source>
</evidence>
<dbReference type="PANTHER" id="PTHR11224">
    <property type="entry name" value="MAKORIN-RELATED"/>
    <property type="match status" value="1"/>
</dbReference>
<dbReference type="Proteomes" id="UP000662931">
    <property type="component" value="Chromosome 4"/>
</dbReference>
<dbReference type="InterPro" id="IPR036855">
    <property type="entry name" value="Znf_CCCH_sf"/>
</dbReference>
<protein>
    <recommendedName>
        <fullName evidence="7">C3H1-type domain-containing protein</fullName>
    </recommendedName>
</protein>
<proteinExistence type="predicted"/>
<keyword evidence="4 5" id="KW-0862">Zinc</keyword>
<name>A0A875S8A3_EENNA</name>
<evidence type="ECO:0000256" key="1">
    <source>
        <dbReference type="ARBA" id="ARBA00022723"/>
    </source>
</evidence>
<feature type="region of interest" description="Disordered" evidence="6">
    <location>
        <begin position="94"/>
        <end position="124"/>
    </location>
</feature>
<sequence length="290" mass="32079">MLDISQVPKSSNLTSSQEETLTHEVNGKSQSTKKLSHVPCKFFKQGACQAGDSCPFSHETNPSLEFQPCKYFQKGTCKFGMKCALAHILPDGQVLNPRSGLKNSSSSKRRNHQYTKQKEDQVRTPPSQYAYSLLKPSCLTRSCSASGCIATSPLNQTSSIWSLTNSPTSSASIDHSRFPRTMSGPSQSKSGPLHWSFSLRRSSSSAIMPLLKADFKLSETAVLDDSEDEFCERPLIYDDDSSNDTDNVDFLPDSLTDLLTPQELERRNSKPALGNPRPLLINDDIQFAME</sequence>
<keyword evidence="9" id="KW-1185">Reference proteome</keyword>
<feature type="compositionally biased region" description="Polar residues" evidence="6">
    <location>
        <begin position="7"/>
        <end position="19"/>
    </location>
</feature>
<gene>
    <name evidence="8" type="ORF">FOA43_003834</name>
</gene>
<dbReference type="KEGG" id="bnn:FOA43_003834"/>
<dbReference type="InterPro" id="IPR045072">
    <property type="entry name" value="MKRN-like"/>
</dbReference>
<dbReference type="EMBL" id="CP064815">
    <property type="protein sequence ID" value="QPG76445.1"/>
    <property type="molecule type" value="Genomic_DNA"/>
</dbReference>
<feature type="region of interest" description="Disordered" evidence="6">
    <location>
        <begin position="172"/>
        <end position="192"/>
    </location>
</feature>
<accession>A0A875S8A3</accession>
<dbReference type="Pfam" id="PF18044">
    <property type="entry name" value="zf-CCCH_4"/>
    <property type="match status" value="1"/>
</dbReference>
<feature type="zinc finger region" description="C3H1-type" evidence="5">
    <location>
        <begin position="34"/>
        <end position="61"/>
    </location>
</feature>
<evidence type="ECO:0000256" key="6">
    <source>
        <dbReference type="SAM" id="MobiDB-lite"/>
    </source>
</evidence>
<feature type="region of interest" description="Disordered" evidence="6">
    <location>
        <begin position="1"/>
        <end position="30"/>
    </location>
</feature>
<dbReference type="RefSeq" id="XP_038780010.1">
    <property type="nucleotide sequence ID" value="XM_038924082.1"/>
</dbReference>
<keyword evidence="3 5" id="KW-0863">Zinc-finger</keyword>
<evidence type="ECO:0000256" key="3">
    <source>
        <dbReference type="ARBA" id="ARBA00022771"/>
    </source>
</evidence>
<feature type="zinc finger region" description="C3H1-type" evidence="5">
    <location>
        <begin position="63"/>
        <end position="90"/>
    </location>
</feature>
<dbReference type="Gene3D" id="1.20.120.1350">
    <property type="entry name" value="Pneumovirus matrix protein 2 (M2), zinc-binding domain"/>
    <property type="match status" value="1"/>
</dbReference>
<dbReference type="GO" id="GO:0061630">
    <property type="term" value="F:ubiquitin protein ligase activity"/>
    <property type="evidence" value="ECO:0007669"/>
    <property type="project" value="InterPro"/>
</dbReference>
<dbReference type="GO" id="GO:0000209">
    <property type="term" value="P:protein polyubiquitination"/>
    <property type="evidence" value="ECO:0007669"/>
    <property type="project" value="InterPro"/>
</dbReference>
<dbReference type="InterPro" id="IPR041367">
    <property type="entry name" value="Znf-CCCH_4"/>
</dbReference>
<evidence type="ECO:0000256" key="4">
    <source>
        <dbReference type="ARBA" id="ARBA00022833"/>
    </source>
</evidence>
<keyword evidence="1 5" id="KW-0479">Metal-binding</keyword>
<dbReference type="SUPFAM" id="SSF90229">
    <property type="entry name" value="CCCH zinc finger"/>
    <property type="match status" value="1"/>
</dbReference>
<dbReference type="InterPro" id="IPR000571">
    <property type="entry name" value="Znf_CCCH"/>
</dbReference>